<feature type="compositionally biased region" description="Basic and acidic residues" evidence="4">
    <location>
        <begin position="808"/>
        <end position="819"/>
    </location>
</feature>
<feature type="compositionally biased region" description="Low complexity" evidence="4">
    <location>
        <begin position="1188"/>
        <end position="1199"/>
    </location>
</feature>
<keyword evidence="2" id="KW-0539">Nucleus</keyword>
<dbReference type="AlphaFoldDB" id="A0A7S1WEU3"/>
<protein>
    <recommendedName>
        <fullName evidence="5">HMG box domain-containing protein</fullName>
    </recommendedName>
</protein>
<evidence type="ECO:0000256" key="2">
    <source>
        <dbReference type="PROSITE-ProRule" id="PRU00267"/>
    </source>
</evidence>
<dbReference type="PANTHER" id="PTHR48112">
    <property type="entry name" value="HIGH MOBILITY GROUP PROTEIN DSP1"/>
    <property type="match status" value="1"/>
</dbReference>
<feature type="domain" description="HMG box" evidence="5">
    <location>
        <begin position="668"/>
        <end position="736"/>
    </location>
</feature>
<feature type="domain" description="HMG box" evidence="5">
    <location>
        <begin position="153"/>
        <end position="223"/>
    </location>
</feature>
<dbReference type="GO" id="GO:0003677">
    <property type="term" value="F:DNA binding"/>
    <property type="evidence" value="ECO:0007669"/>
    <property type="project" value="UniProtKB-UniRule"/>
</dbReference>
<feature type="compositionally biased region" description="Acidic residues" evidence="4">
    <location>
        <begin position="1200"/>
        <end position="1220"/>
    </location>
</feature>
<feature type="region of interest" description="Disordered" evidence="4">
    <location>
        <begin position="1154"/>
        <end position="1220"/>
    </location>
</feature>
<evidence type="ECO:0000313" key="6">
    <source>
        <dbReference type="EMBL" id="CAD9164307.1"/>
    </source>
</evidence>
<feature type="DNA-binding region" description="HMG box" evidence="2">
    <location>
        <begin position="976"/>
        <end position="1036"/>
    </location>
</feature>
<dbReference type="EMBL" id="HBGE01068475">
    <property type="protein sequence ID" value="CAD9164307.1"/>
    <property type="molecule type" value="Transcribed_RNA"/>
</dbReference>
<name>A0A7S1WEU3_ALECA</name>
<feature type="region of interest" description="Disordered" evidence="4">
    <location>
        <begin position="808"/>
        <end position="839"/>
    </location>
</feature>
<evidence type="ECO:0000256" key="3">
    <source>
        <dbReference type="SAM" id="Coils"/>
    </source>
</evidence>
<feature type="region of interest" description="Disordered" evidence="4">
    <location>
        <begin position="1"/>
        <end position="74"/>
    </location>
</feature>
<feature type="DNA-binding region" description="HMG box" evidence="2">
    <location>
        <begin position="153"/>
        <end position="223"/>
    </location>
</feature>
<sequence length="1220" mass="138182">MAEFAATQAYPDEAMATQAYPEGQNGENGQAQAAEPEKKKRGKPKDELAPPRPKNAFQRVTGEARKKIKEERPEIATDLKAMGLALKEVWEKTPEEEKERMTKEYGEEMAIWKPKWAEYKLTPHYKEFFEVKQDWVDARMRKKLIKKLNKDAPKKPKSGYMLFAGEIRERVSKEVMEAGGGMGDIGKKISEEWGAVSEEKKAELANTSAGMKKKYDIDFAAYKETADWANFCDERAKLENKQIQKKLIRTRLDEAPKKPASSYAIFRSEVMPKVTEENKGLGCGELGKKIASMWAEVSAEKKEEYAAQSAKFKAQYEKDLVEFKRKNVYTSFLMERQVAKAKENKLLKLRTLPKRPMSAFAMFALEHKNDVEPGKGEGKGRDALKKLYEKAREEEKAAFIEKEKELKIKFMEDTQAFKEGEKFLEFKNVEKKIKMEFMNEATKVLTLRFLSDAPKEPPKSPFAVFVAQKRKASGEADGPPKSKKERAEEITKLKEEWAKADLQTKYDCEVQKKELAAKWKDDCKEFMADETWKEYLAECKKLKVPVQSILKEKKKILRKLKNGMAILPLPSKPESCPAKPPSAIRMFARDKLGEIKDKAEIPKLWTELDDESKQKYQSEAEEKGKAYRQQIQEFQSSEEGKLYIRQLKSTARRNKLAKAKDAFLTDLPKKPASALKNFISKNSKSLKIKNPQVKGADFKKLVMDKWENLDEDEKAKFTDAARAEMEAYDKKMEEFKASENWASFKKAIKVKAKRKMQKAKGMGFSLPAPKKPEGLPPKPLDAFKAYCKEMAGQGKALGDLAKMFKELPEESQQERRKQFQEQMDEYQQKTAEFDKTPDGRKYSAACASYAKRKRLVLAKIKFLKDEPKRPANAFSLFCVAKRPEIATEFPDLKGLGPVQGKLGEMWKDLSAEDRAEWTEKEFKAKEEYDEKLAEFQKTPEYKKYSAIVSRLTKKPGVKKAQKKTGVALPPAPSNLPKKPASGFFLYLSSQKAAGNSVNIAKGTESWRELGAEGQKKYQDEAAALLVQYEKDMKEFTKSVDGKKYLRLRAAADKKGRLMKAKTRFLGSDDAPKEPKRPPSAYFIFVQETRSTLPSGKISEVAKQLTELWNNQTAEQKQAFQEKAAALKEQYDKDMAEYKNSANFKKYDKAIKNINKKRGAKPKAAVKAAKAAKAGRGRGGGGGRGRGGKAAPPSKAAGSDSDSDVMGSDEDDSSSSDSDSD</sequence>
<dbReference type="Pfam" id="PF00505">
    <property type="entry name" value="HMG_box"/>
    <property type="match status" value="5"/>
</dbReference>
<dbReference type="SMART" id="SM00398">
    <property type="entry name" value="HMG"/>
    <property type="match status" value="10"/>
</dbReference>
<feature type="DNA-binding region" description="HMG box" evidence="2">
    <location>
        <begin position="50"/>
        <end position="120"/>
    </location>
</feature>
<feature type="DNA-binding region" description="HMG box" evidence="2">
    <location>
        <begin position="1074"/>
        <end position="1138"/>
    </location>
</feature>
<feature type="compositionally biased region" description="Low complexity" evidence="4">
    <location>
        <begin position="1161"/>
        <end position="1173"/>
    </location>
</feature>
<feature type="DNA-binding region" description="HMG box" evidence="2">
    <location>
        <begin position="867"/>
        <end position="936"/>
    </location>
</feature>
<feature type="domain" description="HMG box" evidence="5">
    <location>
        <begin position="353"/>
        <end position="418"/>
    </location>
</feature>
<feature type="DNA-binding region" description="HMG box" evidence="2">
    <location>
        <begin position="577"/>
        <end position="635"/>
    </location>
</feature>
<dbReference type="InterPro" id="IPR036910">
    <property type="entry name" value="HMG_box_dom_sf"/>
</dbReference>
<proteinExistence type="predicted"/>
<feature type="domain" description="HMG box" evidence="5">
    <location>
        <begin position="577"/>
        <end position="635"/>
    </location>
</feature>
<dbReference type="GO" id="GO:0005634">
    <property type="term" value="C:nucleus"/>
    <property type="evidence" value="ECO:0007669"/>
    <property type="project" value="UniProtKB-UniRule"/>
</dbReference>
<reference evidence="6" key="1">
    <citation type="submission" date="2021-01" db="EMBL/GenBank/DDBJ databases">
        <authorList>
            <person name="Corre E."/>
            <person name="Pelletier E."/>
            <person name="Niang G."/>
            <person name="Scheremetjew M."/>
            <person name="Finn R."/>
            <person name="Kale V."/>
            <person name="Holt S."/>
            <person name="Cochrane G."/>
            <person name="Meng A."/>
            <person name="Brown T."/>
            <person name="Cohen L."/>
        </authorList>
    </citation>
    <scope>NUCLEOTIDE SEQUENCE</scope>
    <source>
        <strain evidence="6">OF101</strain>
    </source>
</reference>
<feature type="DNA-binding region" description="HMG box" evidence="2">
    <location>
        <begin position="353"/>
        <end position="418"/>
    </location>
</feature>
<organism evidence="6">
    <name type="scientific">Alexandrium catenella</name>
    <name type="common">Red tide dinoflagellate</name>
    <name type="synonym">Gonyaulax catenella</name>
    <dbReference type="NCBI Taxonomy" id="2925"/>
    <lineage>
        <taxon>Eukaryota</taxon>
        <taxon>Sar</taxon>
        <taxon>Alveolata</taxon>
        <taxon>Dinophyceae</taxon>
        <taxon>Gonyaulacales</taxon>
        <taxon>Pyrocystaceae</taxon>
        <taxon>Alexandrium</taxon>
    </lineage>
</organism>
<feature type="DNA-binding region" description="HMG box" evidence="2">
    <location>
        <begin position="256"/>
        <end position="324"/>
    </location>
</feature>
<evidence type="ECO:0000256" key="4">
    <source>
        <dbReference type="SAM" id="MobiDB-lite"/>
    </source>
</evidence>
<dbReference type="InterPro" id="IPR050342">
    <property type="entry name" value="HMGB"/>
</dbReference>
<dbReference type="SUPFAM" id="SSF47095">
    <property type="entry name" value="HMG-box"/>
    <property type="match status" value="10"/>
</dbReference>
<feature type="domain" description="HMG box" evidence="5">
    <location>
        <begin position="256"/>
        <end position="324"/>
    </location>
</feature>
<keyword evidence="3" id="KW-0175">Coiled coil</keyword>
<gene>
    <name evidence="6" type="ORF">ACAT0790_LOCUS41073</name>
</gene>
<feature type="domain" description="HMG box" evidence="5">
    <location>
        <begin position="867"/>
        <end position="936"/>
    </location>
</feature>
<dbReference type="GO" id="GO:0006357">
    <property type="term" value="P:regulation of transcription by RNA polymerase II"/>
    <property type="evidence" value="ECO:0007669"/>
    <property type="project" value="TreeGrafter"/>
</dbReference>
<feature type="domain" description="HMG box" evidence="5">
    <location>
        <begin position="976"/>
        <end position="1036"/>
    </location>
</feature>
<keyword evidence="1 2" id="KW-0238">DNA-binding</keyword>
<evidence type="ECO:0000256" key="1">
    <source>
        <dbReference type="ARBA" id="ARBA00023125"/>
    </source>
</evidence>
<dbReference type="Gene3D" id="1.10.30.10">
    <property type="entry name" value="High mobility group box domain"/>
    <property type="match status" value="8"/>
</dbReference>
<dbReference type="PANTHER" id="PTHR48112:SF22">
    <property type="entry name" value="MITOCHONDRIAL TRANSCRIPTION FACTOR A, ISOFORM B"/>
    <property type="match status" value="1"/>
</dbReference>
<accession>A0A7S1WEU3</accession>
<feature type="compositionally biased region" description="Basic and acidic residues" evidence="4">
    <location>
        <begin position="62"/>
        <end position="74"/>
    </location>
</feature>
<dbReference type="PROSITE" id="PS50118">
    <property type="entry name" value="HMG_BOX_2"/>
    <property type="match status" value="9"/>
</dbReference>
<dbReference type="InterPro" id="IPR009071">
    <property type="entry name" value="HMG_box_dom"/>
</dbReference>
<evidence type="ECO:0000259" key="5">
    <source>
        <dbReference type="PROSITE" id="PS50118"/>
    </source>
</evidence>
<feature type="DNA-binding region" description="HMG box" evidence="2">
    <location>
        <begin position="668"/>
        <end position="736"/>
    </location>
</feature>
<feature type="domain" description="HMG box" evidence="5">
    <location>
        <begin position="50"/>
        <end position="120"/>
    </location>
</feature>
<feature type="domain" description="HMG box" evidence="5">
    <location>
        <begin position="1074"/>
        <end position="1138"/>
    </location>
</feature>
<feature type="coiled-coil region" evidence="3">
    <location>
        <begin position="1109"/>
        <end position="1136"/>
    </location>
</feature>